<dbReference type="EMBL" id="CP000910">
    <property type="protein sequence ID" value="ABY22031.1"/>
    <property type="molecule type" value="Genomic_DNA"/>
</dbReference>
<dbReference type="STRING" id="288705.RSal33209_0275"/>
<evidence type="ECO:0000313" key="2">
    <source>
        <dbReference type="Proteomes" id="UP000002007"/>
    </source>
</evidence>
<keyword evidence="2" id="KW-1185">Reference proteome</keyword>
<reference evidence="2" key="1">
    <citation type="journal article" date="2008" name="J. Bacteriol.">
        <title>Genome sequence of the fish pathogen Renibacterium salmoninarum suggests reductive evolution away from an environmental Arthrobacter ancestor.</title>
        <authorList>
            <person name="Wiens G.D."/>
            <person name="Rockey D.D."/>
            <person name="Wu Z."/>
            <person name="Chang J."/>
            <person name="Levy R."/>
            <person name="Crane S."/>
            <person name="Chen D.S."/>
            <person name="Capri G.R."/>
            <person name="Burnett J.R."/>
            <person name="Sudheesh P.S."/>
            <person name="Schipma M.J."/>
            <person name="Burd H."/>
            <person name="Bhattacharyya A."/>
            <person name="Rhodes L.D."/>
            <person name="Kaul R."/>
            <person name="Strom M.S."/>
        </authorList>
    </citation>
    <scope>NUCLEOTIDE SEQUENCE [LARGE SCALE GENOMIC DNA]</scope>
    <source>
        <strain evidence="2">ATCC 33209 / DSM 20767 / JCM 11484 / NBRC 15589 / NCIMB 2235</strain>
    </source>
</reference>
<name>A9WM43_RENSM</name>
<organism evidence="1 2">
    <name type="scientific">Renibacterium salmoninarum (strain ATCC 33209 / DSM 20767 / JCM 11484 / NBRC 15589 / NCIMB 2235)</name>
    <dbReference type="NCBI Taxonomy" id="288705"/>
    <lineage>
        <taxon>Bacteria</taxon>
        <taxon>Bacillati</taxon>
        <taxon>Actinomycetota</taxon>
        <taxon>Actinomycetes</taxon>
        <taxon>Micrococcales</taxon>
        <taxon>Micrococcaceae</taxon>
        <taxon>Renibacterium</taxon>
    </lineage>
</organism>
<evidence type="ECO:0000313" key="1">
    <source>
        <dbReference type="EMBL" id="ABY22031.1"/>
    </source>
</evidence>
<accession>A9WM43</accession>
<dbReference type="KEGG" id="rsa:RSal33209_0275"/>
<sequence>MALLLYRLGKFSAKHRWAVVAVWLVVLLGAGGAAAAFHGQMSNTSRFLVPRHSGCWTS</sequence>
<proteinExistence type="predicted"/>
<dbReference type="eggNOG" id="COG1511">
    <property type="taxonomic scope" value="Bacteria"/>
</dbReference>
<protein>
    <submittedName>
        <fullName evidence="1">MMPL family transporter</fullName>
    </submittedName>
</protein>
<dbReference type="AlphaFoldDB" id="A9WM43"/>
<gene>
    <name evidence="1" type="ordered locus">RSal33209_0275</name>
</gene>
<dbReference type="Proteomes" id="UP000002007">
    <property type="component" value="Chromosome"/>
</dbReference>
<dbReference type="HOGENOM" id="CLU_2976137_0_0_11"/>